<sequence length="289" mass="33362">MQKIDSLRTQLGYARFTHLVLIYTMGIITYVVSNMPHKWWVLLTVLVISSSIEPGLIVQRARHRIKGTLLALILMIPLLYLLQLNYRLIPVLFIGSAVGMLVTTLNLRRYDICVFFITLFAFLLTATTFTSTVPESPIEMVVNRGICTLIGILIVFIGDYLLFNSFHYSQKLYLLHQIIVYKVIKNNAEHLLSLSSESPTPIIFMEKLRNQFNDSFTLITSSSENLQSELKAGSELGEKIIHFQNTIWELRRILFAMSFSALLLKSQPITHEHFMKYQQLMKKARRLFI</sequence>
<evidence type="ECO:0000313" key="7">
    <source>
        <dbReference type="EMBL" id="KTD20070.1"/>
    </source>
</evidence>
<evidence type="ECO:0000313" key="8">
    <source>
        <dbReference type="Proteomes" id="UP000054869"/>
    </source>
</evidence>
<protein>
    <recommendedName>
        <fullName evidence="6">Integral membrane bound transporter domain-containing protein</fullName>
    </recommendedName>
</protein>
<evidence type="ECO:0000256" key="5">
    <source>
        <dbReference type="SAM" id="Phobius"/>
    </source>
</evidence>
<feature type="transmembrane region" description="Helical" evidence="5">
    <location>
        <begin position="112"/>
        <end position="129"/>
    </location>
</feature>
<evidence type="ECO:0000256" key="2">
    <source>
        <dbReference type="ARBA" id="ARBA00022692"/>
    </source>
</evidence>
<dbReference type="Proteomes" id="UP000054869">
    <property type="component" value="Unassembled WGS sequence"/>
</dbReference>
<evidence type="ECO:0000256" key="1">
    <source>
        <dbReference type="ARBA" id="ARBA00004141"/>
    </source>
</evidence>
<dbReference type="AlphaFoldDB" id="A0A0W0VJR0"/>
<reference evidence="7 8" key="1">
    <citation type="submission" date="2015-11" db="EMBL/GenBank/DDBJ databases">
        <title>Genomic analysis of 38 Legionella species identifies large and diverse effector repertoires.</title>
        <authorList>
            <person name="Burstein D."/>
            <person name="Amaro F."/>
            <person name="Zusman T."/>
            <person name="Lifshitz Z."/>
            <person name="Cohen O."/>
            <person name="Gilbert J.A."/>
            <person name="Pupko T."/>
            <person name="Shuman H.A."/>
            <person name="Segal G."/>
        </authorList>
    </citation>
    <scope>NUCLEOTIDE SEQUENCE [LARGE SCALE GENOMIC DNA]</scope>
    <source>
        <strain evidence="7 8">ATCC 49751</strain>
    </source>
</reference>
<keyword evidence="4 5" id="KW-0472">Membrane</keyword>
<name>A0A0W0VJR0_9GAMM</name>
<evidence type="ECO:0000256" key="4">
    <source>
        <dbReference type="ARBA" id="ARBA00023136"/>
    </source>
</evidence>
<accession>A0A0W0VJR0</accession>
<dbReference type="RefSeq" id="WP_028372989.1">
    <property type="nucleotide sequence ID" value="NZ_CAAAJD010000027.1"/>
</dbReference>
<feature type="transmembrane region" description="Helical" evidence="5">
    <location>
        <begin position="141"/>
        <end position="163"/>
    </location>
</feature>
<dbReference type="OrthoDB" id="5653992at2"/>
<keyword evidence="8" id="KW-1185">Reference proteome</keyword>
<organism evidence="7 8">
    <name type="scientific">Legionella lansingensis</name>
    <dbReference type="NCBI Taxonomy" id="45067"/>
    <lineage>
        <taxon>Bacteria</taxon>
        <taxon>Pseudomonadati</taxon>
        <taxon>Pseudomonadota</taxon>
        <taxon>Gammaproteobacteria</taxon>
        <taxon>Legionellales</taxon>
        <taxon>Legionellaceae</taxon>
        <taxon>Legionella</taxon>
    </lineage>
</organism>
<evidence type="ECO:0000259" key="6">
    <source>
        <dbReference type="Pfam" id="PF13515"/>
    </source>
</evidence>
<feature type="transmembrane region" description="Helical" evidence="5">
    <location>
        <begin position="88"/>
        <end position="105"/>
    </location>
</feature>
<gene>
    <name evidence="7" type="ORF">Llan_1999</name>
</gene>
<dbReference type="eggNOG" id="ENOG5030T2J">
    <property type="taxonomic scope" value="Bacteria"/>
</dbReference>
<comment type="subcellular location">
    <subcellularLocation>
        <location evidence="1">Membrane</location>
        <topology evidence="1">Multi-pass membrane protein</topology>
    </subcellularLocation>
</comment>
<dbReference type="Pfam" id="PF13515">
    <property type="entry name" value="FUSC_2"/>
    <property type="match status" value="1"/>
</dbReference>
<dbReference type="STRING" id="45067.Llan_1999"/>
<comment type="caution">
    <text evidence="7">The sequence shown here is derived from an EMBL/GenBank/DDBJ whole genome shotgun (WGS) entry which is preliminary data.</text>
</comment>
<keyword evidence="2 5" id="KW-0812">Transmembrane</keyword>
<feature type="domain" description="Integral membrane bound transporter" evidence="6">
    <location>
        <begin position="30"/>
        <end position="157"/>
    </location>
</feature>
<evidence type="ECO:0000256" key="3">
    <source>
        <dbReference type="ARBA" id="ARBA00022989"/>
    </source>
</evidence>
<dbReference type="EMBL" id="LNYI01000046">
    <property type="protein sequence ID" value="KTD20070.1"/>
    <property type="molecule type" value="Genomic_DNA"/>
</dbReference>
<feature type="transmembrane region" description="Helical" evidence="5">
    <location>
        <begin position="12"/>
        <end position="33"/>
    </location>
</feature>
<feature type="transmembrane region" description="Helical" evidence="5">
    <location>
        <begin position="39"/>
        <end position="58"/>
    </location>
</feature>
<feature type="transmembrane region" description="Helical" evidence="5">
    <location>
        <begin position="65"/>
        <end position="82"/>
    </location>
</feature>
<dbReference type="InterPro" id="IPR049453">
    <property type="entry name" value="Memb_transporter_dom"/>
</dbReference>
<dbReference type="GO" id="GO:0016020">
    <property type="term" value="C:membrane"/>
    <property type="evidence" value="ECO:0007669"/>
    <property type="project" value="UniProtKB-SubCell"/>
</dbReference>
<dbReference type="PATRIC" id="fig|45067.4.peg.2097"/>
<keyword evidence="3 5" id="KW-1133">Transmembrane helix</keyword>
<proteinExistence type="predicted"/>